<evidence type="ECO:0000313" key="7">
    <source>
        <dbReference type="Proteomes" id="UP001515500"/>
    </source>
</evidence>
<evidence type="ECO:0000256" key="5">
    <source>
        <dbReference type="ARBA" id="ARBA00023242"/>
    </source>
</evidence>
<sequence>MERRGSKREVKQVPIETRFQEFGKEVVLHLEMETLELRKWVSPSSPPIQHKAHLPSGESPYAQAKRVQARTPFLFFIELQLLDKNPSKAISLFWAAINNRDRVDSALKDMAMVMKQVSRSEEAIEAIRSFRYLCSVEAQDSLDNVLLDLYKKCGRFNDQIELLSMKLKLMDEGLCLGGRAVKMGRFPAKKFYVSEDEEKARLLGNLAWAYMQSENYNEAEIIYRYRFTWKCRRALEIEPDNNRQCNLAICLIQTGRMKEAKDILQGVKKSSIRCNTESFSKSFKKASEMLMELEKKDESLNHKFQNAGMKTNGIFKNASTCDLSDGMSSASHVGRYQAEFSPVSTSNNTPTNYVSPPSGFTNHDQDNKKMNSTQEAFFTPKPLNSCPKLESKEHCTGQRSSDSISENFESPAKHRTTSYWKSSSNHGRKEVTEEDTTSKPATSPILSKNLTTKALQKSVIRQTQGRKKQNNSSDSLVKCNGRSTKVYHEKNQCVIREDTQMTKILTRSHKTLRDGETDSCLKNSTNENLDQSFETSGEGNLKNNGKEEITINTIQMTANVDSAKNPAIFVLKPQQKAIKKNNIKEESIIYTVQMSDNVDSAEKPAILSNERTSCAGHSAECYQTKFNVLSPETPTTNAITTTVSEKKEELNAGGSTTDKTKLKPGKGRKTWADMVEEEEQEERLTNENKNNKACNSRKEEQAFKSLDAQRRWTESEAFAGEAMKTILSDSGADLKLLLSKNHTKLFGDKESQSRSGMSKRRDGSARRCLSFGQPPFLYSLDSEPKDKRLSRLKVFQEITSGDSLRQC</sequence>
<feature type="compositionally biased region" description="Polar residues" evidence="6">
    <location>
        <begin position="520"/>
        <end position="543"/>
    </location>
</feature>
<dbReference type="Proteomes" id="UP001515500">
    <property type="component" value="Chromosome 19"/>
</dbReference>
<gene>
    <name evidence="8" type="primary">LOC120249303</name>
</gene>
<evidence type="ECO:0000256" key="2">
    <source>
        <dbReference type="ARBA" id="ARBA00022737"/>
    </source>
</evidence>
<evidence type="ECO:0000313" key="8">
    <source>
        <dbReference type="RefSeq" id="XP_039113738.1"/>
    </source>
</evidence>
<evidence type="ECO:0000256" key="3">
    <source>
        <dbReference type="ARBA" id="ARBA00022803"/>
    </source>
</evidence>
<accession>A0AB40AFY8</accession>
<dbReference type="AlphaFoldDB" id="A0AB40AFY8"/>
<comment type="subcellular location">
    <subcellularLocation>
        <location evidence="1">Nucleus</location>
    </subcellularLocation>
</comment>
<evidence type="ECO:0000256" key="1">
    <source>
        <dbReference type="ARBA" id="ARBA00004123"/>
    </source>
</evidence>
<dbReference type="SUPFAM" id="SSF48452">
    <property type="entry name" value="TPR-like"/>
    <property type="match status" value="1"/>
</dbReference>
<feature type="compositionally biased region" description="Polar residues" evidence="6">
    <location>
        <begin position="438"/>
        <end position="463"/>
    </location>
</feature>
<feature type="region of interest" description="Disordered" evidence="6">
    <location>
        <begin position="341"/>
        <end position="480"/>
    </location>
</feature>
<dbReference type="PANTHER" id="PTHR36326">
    <property type="entry name" value="PROTEIN POLLENLESS 3-LIKE 2"/>
    <property type="match status" value="1"/>
</dbReference>
<dbReference type="GO" id="GO:0005634">
    <property type="term" value="C:nucleus"/>
    <property type="evidence" value="ECO:0007669"/>
    <property type="project" value="UniProtKB-SubCell"/>
</dbReference>
<protein>
    <submittedName>
        <fullName evidence="8">Uncharacterized protein LOC120249303</fullName>
    </submittedName>
</protein>
<proteinExistence type="predicted"/>
<feature type="region of interest" description="Disordered" evidence="6">
    <location>
        <begin position="747"/>
        <end position="767"/>
    </location>
</feature>
<dbReference type="Gene3D" id="1.25.40.10">
    <property type="entry name" value="Tetratricopeptide repeat domain"/>
    <property type="match status" value="1"/>
</dbReference>
<organism evidence="7 8">
    <name type="scientific">Dioscorea cayennensis subsp. rotundata</name>
    <name type="common">White Guinea yam</name>
    <name type="synonym">Dioscorea rotundata</name>
    <dbReference type="NCBI Taxonomy" id="55577"/>
    <lineage>
        <taxon>Eukaryota</taxon>
        <taxon>Viridiplantae</taxon>
        <taxon>Streptophyta</taxon>
        <taxon>Embryophyta</taxon>
        <taxon>Tracheophyta</taxon>
        <taxon>Spermatophyta</taxon>
        <taxon>Magnoliopsida</taxon>
        <taxon>Liliopsida</taxon>
        <taxon>Dioscoreales</taxon>
        <taxon>Dioscoreaceae</taxon>
        <taxon>Dioscorea</taxon>
    </lineage>
</organism>
<dbReference type="InterPro" id="IPR044961">
    <property type="entry name" value="MS5/SDI1"/>
</dbReference>
<dbReference type="GeneID" id="120249303"/>
<dbReference type="RefSeq" id="XP_039113738.1">
    <property type="nucleotide sequence ID" value="XM_039257804.1"/>
</dbReference>
<evidence type="ECO:0000256" key="6">
    <source>
        <dbReference type="SAM" id="MobiDB-lite"/>
    </source>
</evidence>
<dbReference type="PANTHER" id="PTHR36326:SF7">
    <property type="entry name" value="PROTEIN POLLENLESS 3-LIKE 2"/>
    <property type="match status" value="1"/>
</dbReference>
<reference evidence="8" key="1">
    <citation type="submission" date="2025-08" db="UniProtKB">
        <authorList>
            <consortium name="RefSeq"/>
        </authorList>
    </citation>
    <scope>IDENTIFICATION</scope>
</reference>
<evidence type="ECO:0000256" key="4">
    <source>
        <dbReference type="ARBA" id="ARBA00023054"/>
    </source>
</evidence>
<keyword evidence="2" id="KW-0677">Repeat</keyword>
<dbReference type="InterPro" id="IPR011990">
    <property type="entry name" value="TPR-like_helical_dom_sf"/>
</dbReference>
<feature type="compositionally biased region" description="Polar residues" evidence="6">
    <location>
        <begin position="342"/>
        <end position="362"/>
    </location>
</feature>
<keyword evidence="5" id="KW-0539">Nucleus</keyword>
<feature type="region of interest" description="Disordered" evidence="6">
    <location>
        <begin position="513"/>
        <end position="544"/>
    </location>
</feature>
<name>A0AB40AFY8_DIOCR</name>
<feature type="region of interest" description="Disordered" evidence="6">
    <location>
        <begin position="646"/>
        <end position="668"/>
    </location>
</feature>
<keyword evidence="3" id="KW-0802">TPR repeat</keyword>
<feature type="compositionally biased region" description="Polar residues" evidence="6">
    <location>
        <begin position="397"/>
        <end position="408"/>
    </location>
</feature>
<keyword evidence="4" id="KW-0175">Coiled coil</keyword>
<keyword evidence="7" id="KW-1185">Reference proteome</keyword>